<keyword evidence="2" id="KW-1185">Reference proteome</keyword>
<protein>
    <recommendedName>
        <fullName evidence="3">Big-1 domain-containing protein</fullName>
    </recommendedName>
</protein>
<gene>
    <name evidence="1" type="ORF">H8K55_21420</name>
</gene>
<evidence type="ECO:0000313" key="2">
    <source>
        <dbReference type="Proteomes" id="UP000624279"/>
    </source>
</evidence>
<dbReference type="EMBL" id="JACOGA010000074">
    <property type="protein sequence ID" value="MBC3876154.1"/>
    <property type="molecule type" value="Genomic_DNA"/>
</dbReference>
<name>A0ABR6YI76_9BURK</name>
<reference evidence="1 2" key="1">
    <citation type="submission" date="2020-08" db="EMBL/GenBank/DDBJ databases">
        <title>Novel species isolated from subtropical streams in China.</title>
        <authorList>
            <person name="Lu H."/>
        </authorList>
    </citation>
    <scope>NUCLEOTIDE SEQUENCE [LARGE SCALE GENOMIC DNA]</scope>
    <source>
        <strain evidence="1 2">LX15W</strain>
    </source>
</reference>
<sequence>VLVRTPITDDLINEVTETFDLTVTRTAGTTTNASAVGTATITDNDGTPSLSINDVTVNEAAGTATFTVTLSAASGQTVSVGYNT</sequence>
<dbReference type="SUPFAM" id="SSF141072">
    <property type="entry name" value="CalX-like"/>
    <property type="match status" value="2"/>
</dbReference>
<organism evidence="1 2">
    <name type="scientific">Undibacterium flavidum</name>
    <dbReference type="NCBI Taxonomy" id="2762297"/>
    <lineage>
        <taxon>Bacteria</taxon>
        <taxon>Pseudomonadati</taxon>
        <taxon>Pseudomonadota</taxon>
        <taxon>Betaproteobacteria</taxon>
        <taxon>Burkholderiales</taxon>
        <taxon>Oxalobacteraceae</taxon>
        <taxon>Undibacterium</taxon>
    </lineage>
</organism>
<comment type="caution">
    <text evidence="1">The sequence shown here is derived from an EMBL/GenBank/DDBJ whole genome shotgun (WGS) entry which is preliminary data.</text>
</comment>
<evidence type="ECO:0000313" key="1">
    <source>
        <dbReference type="EMBL" id="MBC3876154.1"/>
    </source>
</evidence>
<proteinExistence type="predicted"/>
<dbReference type="Proteomes" id="UP000624279">
    <property type="component" value="Unassembled WGS sequence"/>
</dbReference>
<feature type="non-terminal residue" evidence="1">
    <location>
        <position position="84"/>
    </location>
</feature>
<evidence type="ECO:0008006" key="3">
    <source>
        <dbReference type="Google" id="ProtNLM"/>
    </source>
</evidence>
<dbReference type="Gene3D" id="2.60.40.2030">
    <property type="match status" value="1"/>
</dbReference>
<dbReference type="InterPro" id="IPR038081">
    <property type="entry name" value="CalX-like_sf"/>
</dbReference>
<accession>A0ABR6YI76</accession>
<feature type="non-terminal residue" evidence="1">
    <location>
        <position position="1"/>
    </location>
</feature>